<feature type="chain" id="PRO_5035157101" description="Lipoprotein" evidence="1">
    <location>
        <begin position="24"/>
        <end position="157"/>
    </location>
</feature>
<dbReference type="EMBL" id="JACVEL010000017">
    <property type="protein sequence ID" value="MBC9813842.1"/>
    <property type="molecule type" value="Genomic_DNA"/>
</dbReference>
<keyword evidence="1" id="KW-0732">Signal</keyword>
<dbReference type="PROSITE" id="PS51257">
    <property type="entry name" value="PROKAR_LIPOPROTEIN"/>
    <property type="match status" value="1"/>
</dbReference>
<evidence type="ECO:0000313" key="2">
    <source>
        <dbReference type="EMBL" id="MBC9813842.1"/>
    </source>
</evidence>
<dbReference type="AlphaFoldDB" id="A0A8J6PEG7"/>
<accession>A0A8J6PEG7</accession>
<comment type="caution">
    <text evidence="2">The sequence shown here is derived from an EMBL/GenBank/DDBJ whole genome shotgun (WGS) entry which is preliminary data.</text>
</comment>
<keyword evidence="3" id="KW-1185">Reference proteome</keyword>
<name>A0A8J6PEG7_9FLAO</name>
<dbReference type="Proteomes" id="UP000652681">
    <property type="component" value="Unassembled WGS sequence"/>
</dbReference>
<evidence type="ECO:0000256" key="1">
    <source>
        <dbReference type="SAM" id="SignalP"/>
    </source>
</evidence>
<sequence>MKLSCYFLLVTGICILASCSLNADQETALNQHVSRYLKAKNGCMVVGLVGFTHPDYIRELKQQGDSVLLKKMDCSESYQQGIKYTDPTLRRTQTSDDTIHVYYELDVEKGTDGTKQRRAEGVYAISEDDGKTWFFLSKEVYQDKQVCPSFHRLLSPQ</sequence>
<evidence type="ECO:0008006" key="4">
    <source>
        <dbReference type="Google" id="ProtNLM"/>
    </source>
</evidence>
<evidence type="ECO:0000313" key="3">
    <source>
        <dbReference type="Proteomes" id="UP000652681"/>
    </source>
</evidence>
<organism evidence="2 3">
    <name type="scientific">Taishania pollutisoli</name>
    <dbReference type="NCBI Taxonomy" id="2766479"/>
    <lineage>
        <taxon>Bacteria</taxon>
        <taxon>Pseudomonadati</taxon>
        <taxon>Bacteroidota</taxon>
        <taxon>Flavobacteriia</taxon>
        <taxon>Flavobacteriales</taxon>
        <taxon>Crocinitomicaceae</taxon>
        <taxon>Taishania</taxon>
    </lineage>
</organism>
<protein>
    <recommendedName>
        <fullName evidence="4">Lipoprotein</fullName>
    </recommendedName>
</protein>
<feature type="signal peptide" evidence="1">
    <location>
        <begin position="1"/>
        <end position="23"/>
    </location>
</feature>
<gene>
    <name evidence="2" type="ORF">H9Y05_15305</name>
</gene>
<reference evidence="2" key="1">
    <citation type="submission" date="2020-09" db="EMBL/GenBank/DDBJ databases">
        <title>Taishania pollutisoli gen. nov., sp. nov., Isolated from Tetrabromobisphenol A-Contaminated Soil.</title>
        <authorList>
            <person name="Chen Q."/>
        </authorList>
    </citation>
    <scope>NUCLEOTIDE SEQUENCE</scope>
    <source>
        <strain evidence="2">CZZ-1</strain>
    </source>
</reference>
<proteinExistence type="predicted"/>
<dbReference type="RefSeq" id="WP_163492987.1">
    <property type="nucleotide sequence ID" value="NZ_JACVEL010000017.1"/>
</dbReference>